<proteinExistence type="predicted"/>
<dbReference type="Proteomes" id="UP000450012">
    <property type="component" value="Unassembled WGS sequence"/>
</dbReference>
<accession>A0A7X4GT31</accession>
<feature type="active site" evidence="1">
    <location>
        <position position="200"/>
    </location>
</feature>
<organism evidence="4 5">
    <name type="scientific">Duganella rivi</name>
    <dbReference type="NCBI Taxonomy" id="2666083"/>
    <lineage>
        <taxon>Bacteria</taxon>
        <taxon>Pseudomonadati</taxon>
        <taxon>Pseudomonadota</taxon>
        <taxon>Betaproteobacteria</taxon>
        <taxon>Burkholderiales</taxon>
        <taxon>Oxalobacteraceae</taxon>
        <taxon>Telluria group</taxon>
        <taxon>Duganella</taxon>
    </lineage>
</organism>
<dbReference type="SUPFAM" id="SSF140931">
    <property type="entry name" value="Fic-like"/>
    <property type="match status" value="1"/>
</dbReference>
<dbReference type="GO" id="GO:0005524">
    <property type="term" value="F:ATP binding"/>
    <property type="evidence" value="ECO:0007669"/>
    <property type="project" value="UniProtKB-KW"/>
</dbReference>
<evidence type="ECO:0000259" key="3">
    <source>
        <dbReference type="PROSITE" id="PS51459"/>
    </source>
</evidence>
<dbReference type="Gene3D" id="1.10.3290.10">
    <property type="entry name" value="Fido-like domain"/>
    <property type="match status" value="1"/>
</dbReference>
<dbReference type="PANTHER" id="PTHR13504">
    <property type="entry name" value="FIDO DOMAIN-CONTAINING PROTEIN DDB_G0283145"/>
    <property type="match status" value="1"/>
</dbReference>
<comment type="caution">
    <text evidence="4">The sequence shown here is derived from an EMBL/GenBank/DDBJ whole genome shotgun (WGS) entry which is preliminary data.</text>
</comment>
<evidence type="ECO:0000313" key="4">
    <source>
        <dbReference type="EMBL" id="MYM69162.1"/>
    </source>
</evidence>
<dbReference type="EMBL" id="WWCK01000006">
    <property type="protein sequence ID" value="MYM69162.1"/>
    <property type="molecule type" value="Genomic_DNA"/>
</dbReference>
<gene>
    <name evidence="4" type="ORF">GTP45_20305</name>
</gene>
<dbReference type="InterPro" id="IPR036597">
    <property type="entry name" value="Fido-like_dom_sf"/>
</dbReference>
<dbReference type="AlphaFoldDB" id="A0A7X4GT31"/>
<dbReference type="Pfam" id="PF02661">
    <property type="entry name" value="Fic"/>
    <property type="match status" value="1"/>
</dbReference>
<keyword evidence="2" id="KW-0547">Nucleotide-binding</keyword>
<reference evidence="4 5" key="1">
    <citation type="submission" date="2019-12" db="EMBL/GenBank/DDBJ databases">
        <title>Novel species isolated from a subtropical stream in China.</title>
        <authorList>
            <person name="Lu H."/>
        </authorList>
    </citation>
    <scope>NUCLEOTIDE SEQUENCE [LARGE SCALE GENOMIC DNA]</scope>
    <source>
        <strain evidence="4 5">FT55W</strain>
    </source>
</reference>
<dbReference type="InterPro" id="IPR040198">
    <property type="entry name" value="Fido_containing"/>
</dbReference>
<dbReference type="PANTHER" id="PTHR13504:SF38">
    <property type="entry name" value="FIDO DOMAIN-CONTAINING PROTEIN"/>
    <property type="match status" value="1"/>
</dbReference>
<name>A0A7X4GT31_9BURK</name>
<protein>
    <submittedName>
        <fullName evidence="4">Fic family protein</fullName>
    </submittedName>
</protein>
<dbReference type="InterPro" id="IPR003812">
    <property type="entry name" value="Fido"/>
</dbReference>
<feature type="binding site" evidence="2">
    <location>
        <begin position="154"/>
        <end position="157"/>
    </location>
    <ligand>
        <name>ATP</name>
        <dbReference type="ChEBI" id="CHEBI:30616"/>
    </ligand>
</feature>
<dbReference type="PROSITE" id="PS51459">
    <property type="entry name" value="FIDO"/>
    <property type="match status" value="1"/>
</dbReference>
<feature type="binding site" evidence="2">
    <location>
        <begin position="204"/>
        <end position="211"/>
    </location>
    <ligand>
        <name>ATP</name>
        <dbReference type="ChEBI" id="CHEBI:30616"/>
    </ligand>
</feature>
<keyword evidence="2" id="KW-0067">ATP-binding</keyword>
<feature type="domain" description="Fido" evidence="3">
    <location>
        <begin position="113"/>
        <end position="271"/>
    </location>
</feature>
<evidence type="ECO:0000313" key="5">
    <source>
        <dbReference type="Proteomes" id="UP000450012"/>
    </source>
</evidence>
<evidence type="ECO:0000256" key="1">
    <source>
        <dbReference type="PIRSR" id="PIRSR640198-1"/>
    </source>
</evidence>
<keyword evidence="5" id="KW-1185">Reference proteome</keyword>
<sequence>MYSEIHQFEPTLPSDRLMAELYPVAENIVTASVKLTAAAHATTRAALRELMRQMNSYYSNRIEGQSTHPLNIARALQHDFSTRPDEARLQRIALAHIEAEQALEHRLAGSSALSSAFLIAAHREMYERLAPSDRLSDDGIEIVPGRLRTQEVTVSRHIPPAAASLPRFLQRMDQRYGESRDAQCDVILAACVHHRGARVHPFLDGNGRATRLQTHCALWRLSQGLWSPSRGFARSVQAYYTALHNADQPMQGAYDGRGPLSEKGLLGWIQYFLGICEDQVTFMSGMLDLDSVRQRIDTLMLQKYRREAAAPLFHVFGLGPVSRGEFSQMTGLGERTARSLMAQLLADGLLVSDSRVGPVRIGLPLDTLSTLFPSLYPEVNHHP</sequence>
<evidence type="ECO:0000256" key="2">
    <source>
        <dbReference type="PIRSR" id="PIRSR640198-2"/>
    </source>
</evidence>